<dbReference type="AlphaFoldDB" id="A5CFP7"/>
<evidence type="ECO:0000313" key="3">
    <source>
        <dbReference type="Proteomes" id="UP000001565"/>
    </source>
</evidence>
<keyword evidence="1" id="KW-0812">Transmembrane</keyword>
<gene>
    <name evidence="2" type="ordered locus">OTBS_2172</name>
</gene>
<reference evidence="2 3" key="1">
    <citation type="journal article" date="2007" name="Proc. Natl. Acad. Sci. U.S.A.">
        <title>The Orientia tsutsugamushi genome reveals massive proliferation of conjugative type IV secretion system and host-cell interaction genes.</title>
        <authorList>
            <person name="Cho N.-H."/>
            <person name="Kim H.-R."/>
            <person name="Lee J.-H."/>
            <person name="Kim S.-Y."/>
            <person name="Kim J."/>
            <person name="Cha S."/>
            <person name="Kim S.-Y."/>
            <person name="Darby A.C."/>
            <person name="Fuxelius H.-H."/>
            <person name="Yin J."/>
            <person name="Kim J.H."/>
            <person name="Kim J."/>
            <person name="Lee S.J."/>
            <person name="Koh Y.-S."/>
            <person name="Jang W.-J."/>
            <person name="Park K.-H."/>
            <person name="Andersson S.G.E."/>
            <person name="Choi M.-S."/>
            <person name="Kim I.-S."/>
        </authorList>
    </citation>
    <scope>NUCLEOTIDE SEQUENCE [LARGE SCALE GENOMIC DNA]</scope>
    <source>
        <strain evidence="2 3">Boryong</strain>
    </source>
</reference>
<evidence type="ECO:0000313" key="2">
    <source>
        <dbReference type="EMBL" id="CAM81267.1"/>
    </source>
</evidence>
<dbReference type="EMBL" id="AM494475">
    <property type="protein sequence ID" value="CAM81267.1"/>
    <property type="molecule type" value="Genomic_DNA"/>
</dbReference>
<sequence length="166" mass="19429">MIIKIMLYQSLIFYVIILLSGIFNFILFNLRIDSAAFPDIEIVVVFCAAFYYGASLFSIFIYGLIIDFWHGTHFGITSLVLIITFLVFTAIQKNFKLLDYCNSYIVCLMYLMLFTSLKLFLIAIYDHININYQILIFKILTSSLCYFPLSKIFQYIFRNLTLSDVE</sequence>
<feature type="transmembrane region" description="Helical" evidence="1">
    <location>
        <begin position="6"/>
        <end position="30"/>
    </location>
</feature>
<dbReference type="KEGG" id="ots:OTBS_2172"/>
<accession>A5CFP7</accession>
<keyword evidence="1" id="KW-0472">Membrane</keyword>
<evidence type="ECO:0000256" key="1">
    <source>
        <dbReference type="SAM" id="Phobius"/>
    </source>
</evidence>
<evidence type="ECO:0008006" key="4">
    <source>
        <dbReference type="Google" id="ProtNLM"/>
    </source>
</evidence>
<protein>
    <recommendedName>
        <fullName evidence="4">Rod shape-determining protein MreD</fullName>
    </recommendedName>
</protein>
<feature type="transmembrane region" description="Helical" evidence="1">
    <location>
        <begin position="103"/>
        <end position="124"/>
    </location>
</feature>
<organism evidence="2 3">
    <name type="scientific">Orientia tsutsugamushi (strain Boryong)</name>
    <name type="common">Rickettsia tsutsugamushi</name>
    <dbReference type="NCBI Taxonomy" id="357244"/>
    <lineage>
        <taxon>Bacteria</taxon>
        <taxon>Pseudomonadati</taxon>
        <taxon>Pseudomonadota</taxon>
        <taxon>Alphaproteobacteria</taxon>
        <taxon>Rickettsiales</taxon>
        <taxon>Rickettsiaceae</taxon>
        <taxon>Rickettsieae</taxon>
        <taxon>Orientia</taxon>
    </lineage>
</organism>
<proteinExistence type="predicted"/>
<feature type="transmembrane region" description="Helical" evidence="1">
    <location>
        <begin position="42"/>
        <end position="65"/>
    </location>
</feature>
<dbReference type="HOGENOM" id="CLU_1642030_0_0_5"/>
<name>A5CFP7_ORITB</name>
<dbReference type="Proteomes" id="UP000001565">
    <property type="component" value="Chromosome"/>
</dbReference>
<keyword evidence="1" id="KW-1133">Transmembrane helix</keyword>
<feature type="transmembrane region" description="Helical" evidence="1">
    <location>
        <begin position="130"/>
        <end position="149"/>
    </location>
</feature>
<feature type="transmembrane region" description="Helical" evidence="1">
    <location>
        <begin position="71"/>
        <end position="91"/>
    </location>
</feature>